<dbReference type="Pfam" id="PF13410">
    <property type="entry name" value="GST_C_2"/>
    <property type="match status" value="1"/>
</dbReference>
<dbReference type="InterPro" id="IPR010987">
    <property type="entry name" value="Glutathione-S-Trfase_C-like"/>
</dbReference>
<gene>
    <name evidence="3" type="ORF">ACFOW7_13720</name>
</gene>
<proteinExistence type="predicted"/>
<dbReference type="PROSITE" id="PS50404">
    <property type="entry name" value="GST_NTER"/>
    <property type="match status" value="1"/>
</dbReference>
<dbReference type="InterPro" id="IPR050983">
    <property type="entry name" value="GST_Omega/HSP26"/>
</dbReference>
<dbReference type="InterPro" id="IPR036249">
    <property type="entry name" value="Thioredoxin-like_sf"/>
</dbReference>
<evidence type="ECO:0000313" key="3">
    <source>
        <dbReference type="EMBL" id="MFC4160396.1"/>
    </source>
</evidence>
<feature type="domain" description="GST N-terminal" evidence="1">
    <location>
        <begin position="1"/>
        <end position="82"/>
    </location>
</feature>
<accession>A0ABV8MTT9</accession>
<dbReference type="PROSITE" id="PS50405">
    <property type="entry name" value="GST_CTER"/>
    <property type="match status" value="1"/>
</dbReference>
<name>A0ABV8MTT9_9NEIS</name>
<dbReference type="Gene3D" id="3.40.30.10">
    <property type="entry name" value="Glutaredoxin"/>
    <property type="match status" value="1"/>
</dbReference>
<keyword evidence="4" id="KW-1185">Reference proteome</keyword>
<evidence type="ECO:0000313" key="4">
    <source>
        <dbReference type="Proteomes" id="UP001595791"/>
    </source>
</evidence>
<sequence>MALTLYAGSGSPFVWRVWLALEHKQLNYRLQMLSFAAGDLKKPEFLALNPRGKVPVLVDDDFVLYESAAIVEYLDDAYREHTVLGQDPRSRARTRRLIAEIDHYFDSALEAVGDQIAWNEDPTDEGRLDAAMTQIGAELRRFEAEIGEQPWFGGETPSAADYALYSALAYLLRICTKKRPDLGLERRIGPRLSAWLTRLESLAYFDRTYPPHWREG</sequence>
<dbReference type="InterPro" id="IPR040079">
    <property type="entry name" value="Glutathione_S-Trfase"/>
</dbReference>
<evidence type="ECO:0000259" key="1">
    <source>
        <dbReference type="PROSITE" id="PS50404"/>
    </source>
</evidence>
<dbReference type="EMBL" id="JBHSBU010000001">
    <property type="protein sequence ID" value="MFC4160396.1"/>
    <property type="molecule type" value="Genomic_DNA"/>
</dbReference>
<feature type="domain" description="GST C-terminal" evidence="2">
    <location>
        <begin position="87"/>
        <end position="216"/>
    </location>
</feature>
<dbReference type="CDD" id="cd00299">
    <property type="entry name" value="GST_C_family"/>
    <property type="match status" value="1"/>
</dbReference>
<dbReference type="Gene3D" id="1.20.1050.10">
    <property type="match status" value="1"/>
</dbReference>
<dbReference type="CDD" id="cd00570">
    <property type="entry name" value="GST_N_family"/>
    <property type="match status" value="1"/>
</dbReference>
<evidence type="ECO:0000259" key="2">
    <source>
        <dbReference type="PROSITE" id="PS50405"/>
    </source>
</evidence>
<dbReference type="Pfam" id="PF13409">
    <property type="entry name" value="GST_N_2"/>
    <property type="match status" value="1"/>
</dbReference>
<protein>
    <submittedName>
        <fullName evidence="3">Glutathione S-transferase family protein</fullName>
    </submittedName>
</protein>
<dbReference type="SFLD" id="SFLDS00019">
    <property type="entry name" value="Glutathione_Transferase_(cytos"/>
    <property type="match status" value="1"/>
</dbReference>
<comment type="caution">
    <text evidence="3">The sequence shown here is derived from an EMBL/GenBank/DDBJ whole genome shotgun (WGS) entry which is preliminary data.</text>
</comment>
<dbReference type="RefSeq" id="WP_378165176.1">
    <property type="nucleotide sequence ID" value="NZ_JBHSBU010000001.1"/>
</dbReference>
<dbReference type="InterPro" id="IPR004045">
    <property type="entry name" value="Glutathione_S-Trfase_N"/>
</dbReference>
<dbReference type="SUPFAM" id="SSF47616">
    <property type="entry name" value="GST C-terminal domain-like"/>
    <property type="match status" value="1"/>
</dbReference>
<dbReference type="PANTHER" id="PTHR43968:SF6">
    <property type="entry name" value="GLUTATHIONE S-TRANSFERASE OMEGA"/>
    <property type="match status" value="1"/>
</dbReference>
<dbReference type="PANTHER" id="PTHR43968">
    <property type="match status" value="1"/>
</dbReference>
<dbReference type="SFLD" id="SFLDG00358">
    <property type="entry name" value="Main_(cytGST)"/>
    <property type="match status" value="1"/>
</dbReference>
<dbReference type="Proteomes" id="UP001595791">
    <property type="component" value="Unassembled WGS sequence"/>
</dbReference>
<dbReference type="InterPro" id="IPR036282">
    <property type="entry name" value="Glutathione-S-Trfase_C_sf"/>
</dbReference>
<dbReference type="SUPFAM" id="SSF52833">
    <property type="entry name" value="Thioredoxin-like"/>
    <property type="match status" value="1"/>
</dbReference>
<reference evidence="4" key="1">
    <citation type="journal article" date="2019" name="Int. J. Syst. Evol. Microbiol.">
        <title>The Global Catalogue of Microorganisms (GCM) 10K type strain sequencing project: providing services to taxonomists for standard genome sequencing and annotation.</title>
        <authorList>
            <consortium name="The Broad Institute Genomics Platform"/>
            <consortium name="The Broad Institute Genome Sequencing Center for Infectious Disease"/>
            <person name="Wu L."/>
            <person name="Ma J."/>
        </authorList>
    </citation>
    <scope>NUCLEOTIDE SEQUENCE [LARGE SCALE GENOMIC DNA]</scope>
    <source>
        <strain evidence="4">LMG 29894</strain>
    </source>
</reference>
<organism evidence="3 4">
    <name type="scientific">Chitinimonas lacunae</name>
    <dbReference type="NCBI Taxonomy" id="1963018"/>
    <lineage>
        <taxon>Bacteria</taxon>
        <taxon>Pseudomonadati</taxon>
        <taxon>Pseudomonadota</taxon>
        <taxon>Betaproteobacteria</taxon>
        <taxon>Neisseriales</taxon>
        <taxon>Chitinibacteraceae</taxon>
        <taxon>Chitinimonas</taxon>
    </lineage>
</organism>